<dbReference type="InterPro" id="IPR002048">
    <property type="entry name" value="EF_hand_dom"/>
</dbReference>
<evidence type="ECO:0000259" key="3">
    <source>
        <dbReference type="PROSITE" id="PS50222"/>
    </source>
</evidence>
<dbReference type="InterPro" id="IPR011992">
    <property type="entry name" value="EF-hand-dom_pair"/>
</dbReference>
<dbReference type="InterPro" id="IPR018247">
    <property type="entry name" value="EF_Hand_1_Ca_BS"/>
</dbReference>
<feature type="compositionally biased region" description="Polar residues" evidence="2">
    <location>
        <begin position="293"/>
        <end position="308"/>
    </location>
</feature>
<feature type="domain" description="EF-hand" evidence="3">
    <location>
        <begin position="703"/>
        <end position="738"/>
    </location>
</feature>
<dbReference type="GO" id="GO:0005509">
    <property type="term" value="F:calcium ion binding"/>
    <property type="evidence" value="ECO:0007669"/>
    <property type="project" value="InterPro"/>
</dbReference>
<comment type="caution">
    <text evidence="4">The sequence shown here is derived from an EMBL/GenBank/DDBJ whole genome shotgun (WGS) entry which is preliminary data.</text>
</comment>
<feature type="compositionally biased region" description="Acidic residues" evidence="2">
    <location>
        <begin position="310"/>
        <end position="322"/>
    </location>
</feature>
<feature type="domain" description="EF-hand" evidence="3">
    <location>
        <begin position="214"/>
        <end position="249"/>
    </location>
</feature>
<dbReference type="PANTHER" id="PTHR20875:SF0">
    <property type="entry name" value="GH12158P"/>
    <property type="match status" value="1"/>
</dbReference>
<reference evidence="5" key="1">
    <citation type="journal article" date="2023" name="Commun. Biol.">
        <title>Genome analysis of Parmales, the sister group of diatoms, reveals the evolutionary specialization of diatoms from phago-mixotrophs to photoautotrophs.</title>
        <authorList>
            <person name="Ban H."/>
            <person name="Sato S."/>
            <person name="Yoshikawa S."/>
            <person name="Yamada K."/>
            <person name="Nakamura Y."/>
            <person name="Ichinomiya M."/>
            <person name="Sato N."/>
            <person name="Blanc-Mathieu R."/>
            <person name="Endo H."/>
            <person name="Kuwata A."/>
            <person name="Ogata H."/>
        </authorList>
    </citation>
    <scope>NUCLEOTIDE SEQUENCE [LARGE SCALE GENOMIC DNA]</scope>
</reference>
<dbReference type="SMART" id="SM00054">
    <property type="entry name" value="EFh"/>
    <property type="match status" value="4"/>
</dbReference>
<dbReference type="SUPFAM" id="SSF47473">
    <property type="entry name" value="EF-hand"/>
    <property type="match status" value="2"/>
</dbReference>
<accession>A0A9W7GPC5</accession>
<proteinExistence type="predicted"/>
<evidence type="ECO:0000313" key="5">
    <source>
        <dbReference type="Proteomes" id="UP001165065"/>
    </source>
</evidence>
<dbReference type="CDD" id="cd00051">
    <property type="entry name" value="EFh"/>
    <property type="match status" value="1"/>
</dbReference>
<feature type="compositionally biased region" description="Basic and acidic residues" evidence="2">
    <location>
        <begin position="262"/>
        <end position="272"/>
    </location>
</feature>
<dbReference type="Gene3D" id="1.10.238.10">
    <property type="entry name" value="EF-hand"/>
    <property type="match status" value="2"/>
</dbReference>
<feature type="compositionally biased region" description="Basic residues" evidence="2">
    <location>
        <begin position="601"/>
        <end position="616"/>
    </location>
</feature>
<feature type="region of interest" description="Disordered" evidence="2">
    <location>
        <begin position="246"/>
        <end position="352"/>
    </location>
</feature>
<feature type="domain" description="EF-hand" evidence="3">
    <location>
        <begin position="178"/>
        <end position="213"/>
    </location>
</feature>
<dbReference type="Pfam" id="PF13202">
    <property type="entry name" value="EF-hand_5"/>
    <property type="match status" value="1"/>
</dbReference>
<feature type="region of interest" description="Disordered" evidence="2">
    <location>
        <begin position="1166"/>
        <end position="1197"/>
    </location>
</feature>
<feature type="region of interest" description="Disordered" evidence="2">
    <location>
        <begin position="501"/>
        <end position="523"/>
    </location>
</feature>
<feature type="compositionally biased region" description="Basic and acidic residues" evidence="2">
    <location>
        <begin position="1181"/>
        <end position="1196"/>
    </location>
</feature>
<evidence type="ECO:0000256" key="2">
    <source>
        <dbReference type="SAM" id="MobiDB-lite"/>
    </source>
</evidence>
<keyword evidence="1" id="KW-0106">Calcium</keyword>
<evidence type="ECO:0000256" key="1">
    <source>
        <dbReference type="ARBA" id="ARBA00022837"/>
    </source>
</evidence>
<dbReference type="PANTHER" id="PTHR20875">
    <property type="entry name" value="EF-HAND CALCIUM-BINDING DOMAIN-CONTAINING PROTEIN 6-RELATED"/>
    <property type="match status" value="1"/>
</dbReference>
<sequence length="1423" mass="155898">MSQEEDCLYSGVEKDLAELEKVVSNYDSLPALMAKLSASKMEVNSRHNVDLQEAKHAQLPASQQGRRFSYSGRGAQTGAVVRTNSNTARLNDPAGPISVGHFDASTELATEVDKVVSQLDQLKGKIAAERKVALEKKRSRRPVLKNRPVDFVANAVADYLNGRNLQRTLNNPNQGLQEGPADIAELFKPFDTNQDGRLSYPDFKKGLRGLNLGLTSEECEKFAQWVDEDGDCVIDTAELHEKLQNAGKHNSLLVPPTPGGAEEEKKEEDDFRQSPVPLTSAKSLDFGNPPTPKNYTPFESPSNYNSNDDGGGDAEDFPDDATLDSYRPSTAADESFDYTQTPEKGRVSPLKLKKPEPVYPEYQTESEFANAMMTSLSPSLAEKNRLSPSELVDKPPEIQINLPSFDPHDLNLNFEDRVGNQPDQSLKHEVRKKIVKSSDEYGIFSPIYKKERENPFNSGKGSETDEQVRDRLASYVKNTVAMTQDHVAAILKEDEVAEEFGQSDASGVGSPLSRSVSKNTKRGTLDQVNELLTLSPGPQPEFTVSEFERRTHLKGVLQKRRDESLAELRRLHSMGSHEEQAHKETYNRTFSSHLTGASGQVKHRPGHHAEHNRRRNSLSGIDVMEDSRAKDEVWDALTPAEYYEEKVKTGQTAHDQDHDHLRGTAAAVEVSVKPVATTEYTDARCSDIAKTEKMILARLSGSGSVPALAQALKAADGSRSGVLNHEEFKRAIMRFGIELEPKQLENIMEVTNLKANPKPDISTAVLLNNYESLKHDFMEYPKFLDNLDTRHKEIHDVKHITDLDVSKTFSATGQAQLHPGKHQGRRVAKKVLAKTCKLQRSNVEKVLSKYDNSKIGLVNPDELRMGLGDLGLELSDKEFKTLREEVLGGGEKDKYAITDLLPSASVFTAVCEADDFDAIQKRNGILNSTTNFRSSTVLYPEMPQAKIMTEREKKERLSSAKITSGIASRDAQVKMAWDKSDKTGSGENIQSVLGSAGLQVSLSDAEVLSKTLQHNHMEETGGQASTFAFTELCKGLGIKSNIKEIREDTRTGKSFLGTQRFMKSSQGVVRYNEEAPGGIFHRVGHRAGSIDAAIRNGSDRVLERMYHNEGFERRVDGDAHSRMVGGNRRGHEGAARYGGEHFLLASNDLEDKGIAAGNRKRMASPAVRGKKSHLNLSSMTEKVEGDGEGSRADGRLSPELVGNKKGINLIAVESKIGSEDNVMIGRGYPREDSQGQVSPTPFKAFPTRVDETAHGNPVSKDREAVAPSPNKRRGPPRSSSWAGSSMGEFIKLSGTPDEGKKGGQGGEGQAKAPGGTVVAPDSRSRNRRGSNSMAALPTFGPGGAPFATNLNMDAKSVRPGADRSMIVQDYFQNSPTQAARPPFAVEGDKPDAYGGGSMRFARSGRLHGLGSAQGYNIISNQDV</sequence>
<feature type="compositionally biased region" description="Basic and acidic residues" evidence="2">
    <location>
        <begin position="1248"/>
        <end position="1264"/>
    </location>
</feature>
<dbReference type="OrthoDB" id="418595at2759"/>
<dbReference type="PROSITE" id="PS00018">
    <property type="entry name" value="EF_HAND_1"/>
    <property type="match status" value="2"/>
</dbReference>
<name>A0A9W7GPC5_9STRA</name>
<keyword evidence="5" id="KW-1185">Reference proteome</keyword>
<dbReference type="Proteomes" id="UP001165065">
    <property type="component" value="Unassembled WGS sequence"/>
</dbReference>
<organism evidence="4 5">
    <name type="scientific">Triparma columacea</name>
    <dbReference type="NCBI Taxonomy" id="722753"/>
    <lineage>
        <taxon>Eukaryota</taxon>
        <taxon>Sar</taxon>
        <taxon>Stramenopiles</taxon>
        <taxon>Ochrophyta</taxon>
        <taxon>Bolidophyceae</taxon>
        <taxon>Parmales</taxon>
        <taxon>Triparmaceae</taxon>
        <taxon>Triparma</taxon>
    </lineage>
</organism>
<gene>
    <name evidence="4" type="ORF">TrCOL_g6644</name>
</gene>
<feature type="region of interest" description="Disordered" evidence="2">
    <location>
        <begin position="1222"/>
        <end position="1338"/>
    </location>
</feature>
<feature type="region of interest" description="Disordered" evidence="2">
    <location>
        <begin position="596"/>
        <end position="622"/>
    </location>
</feature>
<dbReference type="PROSITE" id="PS50222">
    <property type="entry name" value="EF_HAND_2"/>
    <property type="match status" value="3"/>
</dbReference>
<dbReference type="EMBL" id="BRYA01000399">
    <property type="protein sequence ID" value="GMI48441.1"/>
    <property type="molecule type" value="Genomic_DNA"/>
</dbReference>
<protein>
    <recommendedName>
        <fullName evidence="3">EF-hand domain-containing protein</fullName>
    </recommendedName>
</protein>
<dbReference type="InterPro" id="IPR052603">
    <property type="entry name" value="EFCB6"/>
</dbReference>
<evidence type="ECO:0000313" key="4">
    <source>
        <dbReference type="EMBL" id="GMI48441.1"/>
    </source>
</evidence>